<organism evidence="1 2">
    <name type="scientific">Xylaria bambusicola</name>
    <dbReference type="NCBI Taxonomy" id="326684"/>
    <lineage>
        <taxon>Eukaryota</taxon>
        <taxon>Fungi</taxon>
        <taxon>Dikarya</taxon>
        <taxon>Ascomycota</taxon>
        <taxon>Pezizomycotina</taxon>
        <taxon>Sordariomycetes</taxon>
        <taxon>Xylariomycetidae</taxon>
        <taxon>Xylariales</taxon>
        <taxon>Xylariaceae</taxon>
        <taxon>Xylaria</taxon>
    </lineage>
</organism>
<comment type="caution">
    <text evidence="1">The sequence shown here is derived from an EMBL/GenBank/DDBJ whole genome shotgun (WGS) entry which is preliminary data.</text>
</comment>
<dbReference type="InterPro" id="IPR036388">
    <property type="entry name" value="WH-like_DNA-bd_sf"/>
</dbReference>
<dbReference type="Proteomes" id="UP001305414">
    <property type="component" value="Unassembled WGS sequence"/>
</dbReference>
<dbReference type="EMBL" id="JAWHQM010000019">
    <property type="protein sequence ID" value="KAK5631481.1"/>
    <property type="molecule type" value="Genomic_DNA"/>
</dbReference>
<keyword evidence="2" id="KW-1185">Reference proteome</keyword>
<gene>
    <name evidence="1" type="ORF">RRF57_007195</name>
</gene>
<protein>
    <submittedName>
        <fullName evidence="1">Uncharacterized protein</fullName>
    </submittedName>
</protein>
<evidence type="ECO:0000313" key="2">
    <source>
        <dbReference type="Proteomes" id="UP001305414"/>
    </source>
</evidence>
<reference evidence="1 2" key="1">
    <citation type="submission" date="2023-10" db="EMBL/GenBank/DDBJ databases">
        <title>Draft genome sequence of Xylaria bambusicola isolate GMP-LS, the root and basal stem rot pathogen of sugarcane in Indonesia.</title>
        <authorList>
            <person name="Selvaraj P."/>
            <person name="Muralishankar V."/>
            <person name="Muruganantham S."/>
            <person name="Sp S."/>
            <person name="Haryani S."/>
            <person name="Lau K.J.X."/>
            <person name="Naqvi N.I."/>
        </authorList>
    </citation>
    <scope>NUCLEOTIDE SEQUENCE [LARGE SCALE GENOMIC DNA]</scope>
    <source>
        <strain evidence="1">GMP-LS</strain>
    </source>
</reference>
<name>A0AAN7UTA9_9PEZI</name>
<dbReference type="AlphaFoldDB" id="A0AAN7UTA9"/>
<accession>A0AAN7UTA9</accession>
<dbReference type="Gene3D" id="1.10.10.10">
    <property type="entry name" value="Winged helix-like DNA-binding domain superfamily/Winged helix DNA-binding domain"/>
    <property type="match status" value="1"/>
</dbReference>
<proteinExistence type="predicted"/>
<sequence length="150" mass="16094">MAAQLDESLHQLQQLGGLIQSAIADYVKLKQSSVENAESNLPEKSLFDAQRTLLAASGLLTELVSQPQNRLLEASSQYFEARALHIVADKRIPDILAQSGDAGVAVISLSSIVGIEPRKLCKSQSEHELGRMPASKDVAPSLATYAVRNG</sequence>
<evidence type="ECO:0000313" key="1">
    <source>
        <dbReference type="EMBL" id="KAK5631481.1"/>
    </source>
</evidence>